<dbReference type="CDD" id="cd08253">
    <property type="entry name" value="zeta_crystallin"/>
    <property type="match status" value="1"/>
</dbReference>
<dbReference type="InterPro" id="IPR020843">
    <property type="entry name" value="ER"/>
</dbReference>
<dbReference type="GO" id="GO:0003730">
    <property type="term" value="F:mRNA 3'-UTR binding"/>
    <property type="evidence" value="ECO:0007669"/>
    <property type="project" value="TreeGrafter"/>
</dbReference>
<dbReference type="Proteomes" id="UP000294508">
    <property type="component" value="Unassembled WGS sequence"/>
</dbReference>
<dbReference type="Pfam" id="PF00107">
    <property type="entry name" value="ADH_zinc_N"/>
    <property type="match status" value="1"/>
</dbReference>
<accession>A0A4R2H018</accession>
<sequence length="347" mass="35714">MRLQRSMRAIRYVRSGDPSVLELVDLPIPDPGYGEVRVRVVVSGVNPTDWKSRSGTFGGAPAEATTPNHDGAGVVDAVGGGVNGLSVGDRVWVTLAGDGRPAGGTAQDYTVVPAERVFPLPVGADFELGAAIGIPAITAHRALTVGEDGPARLTPNALAGRKILVAGGAGAVGNAAIQLARWAGAEVITTVSQEAKARLATAAGAHHVINYRQSDPAEAIRRIAADGVDLVVEVAAGANAQLDLAVLRPRGTISIYANDGGSPVELEVGRNMGLNARYQFVLLYTVGWDRITAAAADINQAIEDGALRVGEQAGLPLHRYSLEDTAAAHAAVESGMVGKVLIAVNPT</sequence>
<dbReference type="Gene3D" id="3.90.180.10">
    <property type="entry name" value="Medium-chain alcohol dehydrogenases, catalytic domain"/>
    <property type="match status" value="1"/>
</dbReference>
<dbReference type="EMBL" id="SLWN01000018">
    <property type="protein sequence ID" value="TCO17251.1"/>
    <property type="molecule type" value="Genomic_DNA"/>
</dbReference>
<proteinExistence type="predicted"/>
<dbReference type="InterPro" id="IPR013154">
    <property type="entry name" value="ADH-like_N"/>
</dbReference>
<dbReference type="SMART" id="SM00829">
    <property type="entry name" value="PKS_ER"/>
    <property type="match status" value="1"/>
</dbReference>
<protein>
    <submittedName>
        <fullName evidence="3">NADPH2:quinone reductase</fullName>
    </submittedName>
</protein>
<dbReference type="InterPro" id="IPR036291">
    <property type="entry name" value="NAD(P)-bd_dom_sf"/>
</dbReference>
<dbReference type="Gene3D" id="3.40.50.720">
    <property type="entry name" value="NAD(P)-binding Rossmann-like Domain"/>
    <property type="match status" value="1"/>
</dbReference>
<gene>
    <name evidence="3" type="ORF">EV652_11879</name>
</gene>
<dbReference type="GO" id="GO:0003960">
    <property type="term" value="F:quinone reductase (NADPH) activity"/>
    <property type="evidence" value="ECO:0007669"/>
    <property type="project" value="TreeGrafter"/>
</dbReference>
<dbReference type="SUPFAM" id="SSF50129">
    <property type="entry name" value="GroES-like"/>
    <property type="match status" value="1"/>
</dbReference>
<evidence type="ECO:0000313" key="3">
    <source>
        <dbReference type="EMBL" id="TCO17251.1"/>
    </source>
</evidence>
<dbReference type="GO" id="GO:0005829">
    <property type="term" value="C:cytosol"/>
    <property type="evidence" value="ECO:0007669"/>
    <property type="project" value="TreeGrafter"/>
</dbReference>
<evidence type="ECO:0000313" key="4">
    <source>
        <dbReference type="Proteomes" id="UP000294508"/>
    </source>
</evidence>
<dbReference type="SUPFAM" id="SSF51735">
    <property type="entry name" value="NAD(P)-binding Rossmann-fold domains"/>
    <property type="match status" value="1"/>
</dbReference>
<keyword evidence="1" id="KW-0521">NADP</keyword>
<dbReference type="InterPro" id="IPR011032">
    <property type="entry name" value="GroES-like_sf"/>
</dbReference>
<dbReference type="PANTHER" id="PTHR44154:SF1">
    <property type="entry name" value="QUINONE OXIDOREDUCTASE"/>
    <property type="match status" value="1"/>
</dbReference>
<organism evidence="3 4">
    <name type="scientific">Kribbella steppae</name>
    <dbReference type="NCBI Taxonomy" id="2512223"/>
    <lineage>
        <taxon>Bacteria</taxon>
        <taxon>Bacillati</taxon>
        <taxon>Actinomycetota</taxon>
        <taxon>Actinomycetes</taxon>
        <taxon>Propionibacteriales</taxon>
        <taxon>Kribbellaceae</taxon>
        <taxon>Kribbella</taxon>
    </lineage>
</organism>
<name>A0A4R2H018_9ACTN</name>
<evidence type="ECO:0000259" key="2">
    <source>
        <dbReference type="SMART" id="SM00829"/>
    </source>
</evidence>
<dbReference type="GO" id="GO:0070402">
    <property type="term" value="F:NADPH binding"/>
    <property type="evidence" value="ECO:0007669"/>
    <property type="project" value="TreeGrafter"/>
</dbReference>
<comment type="caution">
    <text evidence="3">The sequence shown here is derived from an EMBL/GenBank/DDBJ whole genome shotgun (WGS) entry which is preliminary data.</text>
</comment>
<feature type="domain" description="Enoyl reductase (ER)" evidence="2">
    <location>
        <begin position="16"/>
        <end position="342"/>
    </location>
</feature>
<reference evidence="3 4" key="1">
    <citation type="journal article" date="2015" name="Stand. Genomic Sci.">
        <title>Genomic Encyclopedia of Bacterial and Archaeal Type Strains, Phase III: the genomes of soil and plant-associated and newly described type strains.</title>
        <authorList>
            <person name="Whitman W.B."/>
            <person name="Woyke T."/>
            <person name="Klenk H.P."/>
            <person name="Zhou Y."/>
            <person name="Lilburn T.G."/>
            <person name="Beck B.J."/>
            <person name="De Vos P."/>
            <person name="Vandamme P."/>
            <person name="Eisen J.A."/>
            <person name="Garrity G."/>
            <person name="Hugenholtz P."/>
            <person name="Kyrpides N.C."/>
        </authorList>
    </citation>
    <scope>NUCLEOTIDE SEQUENCE [LARGE SCALE GENOMIC DNA]</scope>
    <source>
        <strain evidence="3 4">VKM Ac-2572</strain>
    </source>
</reference>
<dbReference type="AlphaFoldDB" id="A0A4R2H018"/>
<dbReference type="InterPro" id="IPR051603">
    <property type="entry name" value="Zinc-ADH_QOR/CCCR"/>
</dbReference>
<keyword evidence="4" id="KW-1185">Reference proteome</keyword>
<dbReference type="Pfam" id="PF08240">
    <property type="entry name" value="ADH_N"/>
    <property type="match status" value="1"/>
</dbReference>
<dbReference type="InterPro" id="IPR013149">
    <property type="entry name" value="ADH-like_C"/>
</dbReference>
<dbReference type="PANTHER" id="PTHR44154">
    <property type="entry name" value="QUINONE OXIDOREDUCTASE"/>
    <property type="match status" value="1"/>
</dbReference>
<evidence type="ECO:0000256" key="1">
    <source>
        <dbReference type="ARBA" id="ARBA00022857"/>
    </source>
</evidence>